<dbReference type="OMA" id="YPHYHAV"/>
<organism evidence="5 6">
    <name type="scientific">Lucilia cuprina</name>
    <name type="common">Green bottle fly</name>
    <name type="synonym">Australian sheep blowfly</name>
    <dbReference type="NCBI Taxonomy" id="7375"/>
    <lineage>
        <taxon>Eukaryota</taxon>
        <taxon>Metazoa</taxon>
        <taxon>Ecdysozoa</taxon>
        <taxon>Arthropoda</taxon>
        <taxon>Hexapoda</taxon>
        <taxon>Insecta</taxon>
        <taxon>Pterygota</taxon>
        <taxon>Neoptera</taxon>
        <taxon>Endopterygota</taxon>
        <taxon>Diptera</taxon>
        <taxon>Brachycera</taxon>
        <taxon>Muscomorpha</taxon>
        <taxon>Oestroidea</taxon>
        <taxon>Calliphoridae</taxon>
        <taxon>Luciliinae</taxon>
        <taxon>Lucilia</taxon>
    </lineage>
</organism>
<dbReference type="STRING" id="7375.A0A0L0C994"/>
<dbReference type="EMBL" id="JRES01000833">
    <property type="protein sequence ID" value="KNC27979.1"/>
    <property type="molecule type" value="Genomic_DNA"/>
</dbReference>
<dbReference type="PROSITE" id="PS00233">
    <property type="entry name" value="CHIT_BIND_RR_1"/>
    <property type="match status" value="1"/>
</dbReference>
<dbReference type="Pfam" id="PF00379">
    <property type="entry name" value="Chitin_bind_4"/>
    <property type="match status" value="1"/>
</dbReference>
<dbReference type="OrthoDB" id="6515429at2759"/>
<evidence type="ECO:0000313" key="6">
    <source>
        <dbReference type="Proteomes" id="UP000037069"/>
    </source>
</evidence>
<dbReference type="AlphaFoldDB" id="A0A0L0C994"/>
<dbReference type="InterPro" id="IPR000618">
    <property type="entry name" value="Insect_cuticle"/>
</dbReference>
<evidence type="ECO:0000256" key="1">
    <source>
        <dbReference type="ARBA" id="ARBA00022460"/>
    </source>
</evidence>
<evidence type="ECO:0000256" key="4">
    <source>
        <dbReference type="SAM" id="SignalP"/>
    </source>
</evidence>
<dbReference type="InterPro" id="IPR031311">
    <property type="entry name" value="CHIT_BIND_RR_consensus"/>
</dbReference>
<keyword evidence="6" id="KW-1185">Reference proteome</keyword>
<sequence length="242" mass="25237">MKFFVCVATVALCLGVAAAGRPSTKYLPPNFAAVGAGGSSQYPHYHAVSGGRVAPSAGHQYAVAASAPVHAASSQYAHNRAAAQIPILRNDYSNDGSGNYNFGFETGNGIKRDESGHFQGSWPGGSLNVAGSYSYTGDDGKLYSVNYKADSNGFHAEGDHLPTPPPIPREIQETLHLHQHAGSQPGSAGSYSVPSSYSSGGHRAPAANYAAASHHSAANVRAPNANYLPPQQGQGYNYGRRH</sequence>
<dbReference type="GO" id="GO:0062129">
    <property type="term" value="C:chitin-based extracellular matrix"/>
    <property type="evidence" value="ECO:0007669"/>
    <property type="project" value="TreeGrafter"/>
</dbReference>
<evidence type="ECO:0000256" key="3">
    <source>
        <dbReference type="SAM" id="MobiDB-lite"/>
    </source>
</evidence>
<protein>
    <submittedName>
        <fullName evidence="5">Uncharacterized protein</fullName>
    </submittedName>
</protein>
<feature type="signal peptide" evidence="4">
    <location>
        <begin position="1"/>
        <end position="19"/>
    </location>
</feature>
<dbReference type="PROSITE" id="PS51155">
    <property type="entry name" value="CHIT_BIND_RR_2"/>
    <property type="match status" value="1"/>
</dbReference>
<dbReference type="PANTHER" id="PTHR10380:SF218">
    <property type="entry name" value="ADULT CUTICLE PROTEIN 65AA-RELATED"/>
    <property type="match status" value="1"/>
</dbReference>
<keyword evidence="4" id="KW-0732">Signal</keyword>
<dbReference type="PANTHER" id="PTHR10380">
    <property type="entry name" value="CUTICLE PROTEIN"/>
    <property type="match status" value="1"/>
</dbReference>
<feature type="compositionally biased region" description="Low complexity" evidence="3">
    <location>
        <begin position="185"/>
        <end position="222"/>
    </location>
</feature>
<name>A0A0L0C994_LUCCU</name>
<dbReference type="Proteomes" id="UP000037069">
    <property type="component" value="Unassembled WGS sequence"/>
</dbReference>
<keyword evidence="1 2" id="KW-0193">Cuticle</keyword>
<dbReference type="GO" id="GO:0008010">
    <property type="term" value="F:structural constituent of chitin-based larval cuticle"/>
    <property type="evidence" value="ECO:0007669"/>
    <property type="project" value="TreeGrafter"/>
</dbReference>
<comment type="caution">
    <text evidence="5">The sequence shown here is derived from an EMBL/GenBank/DDBJ whole genome shotgun (WGS) entry which is preliminary data.</text>
</comment>
<dbReference type="InterPro" id="IPR050468">
    <property type="entry name" value="Cuticle_Struct_Prot"/>
</dbReference>
<feature type="chain" id="PRO_5005536122" evidence="4">
    <location>
        <begin position="20"/>
        <end position="242"/>
    </location>
</feature>
<accession>A0A0L0C994</accession>
<dbReference type="PRINTS" id="PR00947">
    <property type="entry name" value="CUTICLE"/>
</dbReference>
<reference evidence="5 6" key="1">
    <citation type="journal article" date="2015" name="Nat. Commun.">
        <title>Lucilia cuprina genome unlocks parasitic fly biology to underpin future interventions.</title>
        <authorList>
            <person name="Anstead C.A."/>
            <person name="Korhonen P.K."/>
            <person name="Young N.D."/>
            <person name="Hall R.S."/>
            <person name="Jex A.R."/>
            <person name="Murali S.C."/>
            <person name="Hughes D.S."/>
            <person name="Lee S.F."/>
            <person name="Perry T."/>
            <person name="Stroehlein A.J."/>
            <person name="Ansell B.R."/>
            <person name="Breugelmans B."/>
            <person name="Hofmann A."/>
            <person name="Qu J."/>
            <person name="Dugan S."/>
            <person name="Lee S.L."/>
            <person name="Chao H."/>
            <person name="Dinh H."/>
            <person name="Han Y."/>
            <person name="Doddapaneni H.V."/>
            <person name="Worley K.C."/>
            <person name="Muzny D.M."/>
            <person name="Ioannidis P."/>
            <person name="Waterhouse R.M."/>
            <person name="Zdobnov E.M."/>
            <person name="James P.J."/>
            <person name="Bagnall N.H."/>
            <person name="Kotze A.C."/>
            <person name="Gibbs R.A."/>
            <person name="Richards S."/>
            <person name="Batterham P."/>
            <person name="Gasser R.B."/>
        </authorList>
    </citation>
    <scope>NUCLEOTIDE SEQUENCE [LARGE SCALE GENOMIC DNA]</scope>
    <source>
        <strain evidence="5 6">LS</strain>
        <tissue evidence="5">Full body</tissue>
    </source>
</reference>
<evidence type="ECO:0000256" key="2">
    <source>
        <dbReference type="PROSITE-ProRule" id="PRU00497"/>
    </source>
</evidence>
<feature type="region of interest" description="Disordered" evidence="3">
    <location>
        <begin position="178"/>
        <end position="242"/>
    </location>
</feature>
<evidence type="ECO:0000313" key="5">
    <source>
        <dbReference type="EMBL" id="KNC27979.1"/>
    </source>
</evidence>
<proteinExistence type="predicted"/>
<gene>
    <name evidence="5" type="ORF">FF38_14488</name>
</gene>